<gene>
    <name evidence="3" type="ORF">CDD80_758</name>
</gene>
<evidence type="ECO:0000313" key="3">
    <source>
        <dbReference type="EMBL" id="PHH77276.1"/>
    </source>
</evidence>
<dbReference type="AlphaFoldDB" id="A0A2C5ZB82"/>
<feature type="compositionally biased region" description="Low complexity" evidence="1">
    <location>
        <begin position="98"/>
        <end position="159"/>
    </location>
</feature>
<keyword evidence="4" id="KW-1185">Reference proteome</keyword>
<protein>
    <submittedName>
        <fullName evidence="3">Uncharacterized protein</fullName>
    </submittedName>
</protein>
<feature type="region of interest" description="Disordered" evidence="1">
    <location>
        <begin position="47"/>
        <end position="159"/>
    </location>
</feature>
<proteinExistence type="predicted"/>
<evidence type="ECO:0000256" key="2">
    <source>
        <dbReference type="SAM" id="SignalP"/>
    </source>
</evidence>
<comment type="caution">
    <text evidence="3">The sequence shown here is derived from an EMBL/GenBank/DDBJ whole genome shotgun (WGS) entry which is preliminary data.</text>
</comment>
<accession>A0A2C5ZB82</accession>
<feature type="signal peptide" evidence="2">
    <location>
        <begin position="1"/>
        <end position="22"/>
    </location>
</feature>
<dbReference type="EMBL" id="NJES01000126">
    <property type="protein sequence ID" value="PHH77276.1"/>
    <property type="molecule type" value="Genomic_DNA"/>
</dbReference>
<reference evidence="3 4" key="1">
    <citation type="submission" date="2017-06" db="EMBL/GenBank/DDBJ databases">
        <title>Ant-infecting Ophiocordyceps genomes reveal a high diversity of potential behavioral manipulation genes and a possible major role for enterotoxins.</title>
        <authorList>
            <person name="De Bekker C."/>
            <person name="Evans H.C."/>
            <person name="Brachmann A."/>
            <person name="Hughes D.P."/>
        </authorList>
    </citation>
    <scope>NUCLEOTIDE SEQUENCE [LARGE SCALE GENOMIC DNA]</scope>
    <source>
        <strain evidence="3 4">Map16</strain>
    </source>
</reference>
<evidence type="ECO:0000313" key="4">
    <source>
        <dbReference type="Proteomes" id="UP000226431"/>
    </source>
</evidence>
<dbReference type="Proteomes" id="UP000226431">
    <property type="component" value="Unassembled WGS sequence"/>
</dbReference>
<sequence>MKFSPVVIFAVLAAAQESQAPAATTSTGVAGDLQNVLDKAKTFLGGNAATTGDGVPRVVGAPGEATLSTPATGGVVPTTTRAPDARIDTSSSRLAIDSSSKPTPASSSSSSSLTTKASSSSSSTTSKTSSASKSGTPTKSGKSASETSSGAAAGERAPGSLFAVGAGAAALLMAL</sequence>
<evidence type="ECO:0000256" key="1">
    <source>
        <dbReference type="SAM" id="MobiDB-lite"/>
    </source>
</evidence>
<organism evidence="3 4">
    <name type="scientific">Ophiocordyceps camponoti-rufipedis</name>
    <dbReference type="NCBI Taxonomy" id="2004952"/>
    <lineage>
        <taxon>Eukaryota</taxon>
        <taxon>Fungi</taxon>
        <taxon>Dikarya</taxon>
        <taxon>Ascomycota</taxon>
        <taxon>Pezizomycotina</taxon>
        <taxon>Sordariomycetes</taxon>
        <taxon>Hypocreomycetidae</taxon>
        <taxon>Hypocreales</taxon>
        <taxon>Ophiocordycipitaceae</taxon>
        <taxon>Ophiocordyceps</taxon>
    </lineage>
</organism>
<name>A0A2C5ZB82_9HYPO</name>
<keyword evidence="2" id="KW-0732">Signal</keyword>
<feature type="compositionally biased region" description="Low complexity" evidence="1">
    <location>
        <begin position="69"/>
        <end position="82"/>
    </location>
</feature>
<feature type="chain" id="PRO_5012451557" evidence="2">
    <location>
        <begin position="23"/>
        <end position="175"/>
    </location>
</feature>